<dbReference type="PROSITE" id="PS50851">
    <property type="entry name" value="CHEW"/>
    <property type="match status" value="1"/>
</dbReference>
<sequence length="148" mass="15150">MTGSLKTSQRALVVMLRGHTFAVDVSYVRGVVPVAEIASLPGAGTGLHGLIAARGTVLPLVNLAALLELPPGSAPAQAVLLESGTDLFALAVNEVLEFANLPVETPQPLSLLTPAHLGGREAQLIHPPALLAALLDPTLPPTVLRPSA</sequence>
<dbReference type="PANTHER" id="PTHR22617">
    <property type="entry name" value="CHEMOTAXIS SENSOR HISTIDINE KINASE-RELATED"/>
    <property type="match status" value="1"/>
</dbReference>
<evidence type="ECO:0000259" key="1">
    <source>
        <dbReference type="PROSITE" id="PS50851"/>
    </source>
</evidence>
<dbReference type="RefSeq" id="WP_380011325.1">
    <property type="nucleotide sequence ID" value="NZ_JBHLYR010000045.1"/>
</dbReference>
<proteinExistence type="predicted"/>
<name>A0ABV6B056_9DEIO</name>
<evidence type="ECO:0000313" key="3">
    <source>
        <dbReference type="Proteomes" id="UP001589733"/>
    </source>
</evidence>
<organism evidence="2 3">
    <name type="scientific">Deinococcus oregonensis</name>
    <dbReference type="NCBI Taxonomy" id="1805970"/>
    <lineage>
        <taxon>Bacteria</taxon>
        <taxon>Thermotogati</taxon>
        <taxon>Deinococcota</taxon>
        <taxon>Deinococci</taxon>
        <taxon>Deinococcales</taxon>
        <taxon>Deinococcaceae</taxon>
        <taxon>Deinococcus</taxon>
    </lineage>
</organism>
<dbReference type="InterPro" id="IPR002545">
    <property type="entry name" value="CheW-lke_dom"/>
</dbReference>
<dbReference type="Proteomes" id="UP001589733">
    <property type="component" value="Unassembled WGS sequence"/>
</dbReference>
<reference evidence="2 3" key="1">
    <citation type="submission" date="2024-09" db="EMBL/GenBank/DDBJ databases">
        <authorList>
            <person name="Sun Q."/>
            <person name="Mori K."/>
        </authorList>
    </citation>
    <scope>NUCLEOTIDE SEQUENCE [LARGE SCALE GENOMIC DNA]</scope>
    <source>
        <strain evidence="2 3">JCM 13503</strain>
    </source>
</reference>
<dbReference type="SUPFAM" id="SSF50341">
    <property type="entry name" value="CheW-like"/>
    <property type="match status" value="1"/>
</dbReference>
<keyword evidence="3" id="KW-1185">Reference proteome</keyword>
<gene>
    <name evidence="2" type="ORF">ACFFLM_14215</name>
</gene>
<feature type="domain" description="CheW-like" evidence="1">
    <location>
        <begin position="8"/>
        <end position="146"/>
    </location>
</feature>
<evidence type="ECO:0000313" key="2">
    <source>
        <dbReference type="EMBL" id="MFB9993123.1"/>
    </source>
</evidence>
<dbReference type="Gene3D" id="2.40.50.180">
    <property type="entry name" value="CheA-289, Domain 4"/>
    <property type="match status" value="1"/>
</dbReference>
<dbReference type="PANTHER" id="PTHR22617:SF23">
    <property type="entry name" value="CHEMOTAXIS PROTEIN CHEW"/>
    <property type="match status" value="1"/>
</dbReference>
<dbReference type="EMBL" id="JBHLYR010000045">
    <property type="protein sequence ID" value="MFB9993123.1"/>
    <property type="molecule type" value="Genomic_DNA"/>
</dbReference>
<protein>
    <submittedName>
        <fullName evidence="2">Chemotaxis protein CheW</fullName>
    </submittedName>
</protein>
<dbReference type="InterPro" id="IPR036061">
    <property type="entry name" value="CheW-like_dom_sf"/>
</dbReference>
<dbReference type="Pfam" id="PF01584">
    <property type="entry name" value="CheW"/>
    <property type="match status" value="1"/>
</dbReference>
<accession>A0ABV6B056</accession>
<dbReference type="SMART" id="SM00260">
    <property type="entry name" value="CheW"/>
    <property type="match status" value="1"/>
</dbReference>
<dbReference type="InterPro" id="IPR039315">
    <property type="entry name" value="CheW"/>
</dbReference>
<comment type="caution">
    <text evidence="2">The sequence shown here is derived from an EMBL/GenBank/DDBJ whole genome shotgun (WGS) entry which is preliminary data.</text>
</comment>